<evidence type="ECO:0000313" key="1">
    <source>
        <dbReference type="EMBL" id="CDH50733.1"/>
    </source>
</evidence>
<gene>
    <name evidence="1" type="ORF">LCOR_02435.1</name>
</gene>
<dbReference type="Proteomes" id="UP000027586">
    <property type="component" value="Unassembled WGS sequence"/>
</dbReference>
<protein>
    <submittedName>
        <fullName evidence="1">Uncharacterized protein</fullName>
    </submittedName>
</protein>
<dbReference type="EMBL" id="CBTN010000007">
    <property type="protein sequence ID" value="CDH50733.1"/>
    <property type="molecule type" value="Genomic_DNA"/>
</dbReference>
<name>A0A068RKM6_9FUNG</name>
<comment type="caution">
    <text evidence="1">The sequence shown here is derived from an EMBL/GenBank/DDBJ whole genome shotgun (WGS) entry which is preliminary data.</text>
</comment>
<sequence length="68" mass="7732">MRTILISMPESTSRPSFDVPTSNIDAHGAYTLGMFPSILRLSYIQCFHNELWGLYETEIARRGRKGVV</sequence>
<keyword evidence="2" id="KW-1185">Reference proteome</keyword>
<accession>A0A068RKM6</accession>
<evidence type="ECO:0000313" key="2">
    <source>
        <dbReference type="Proteomes" id="UP000027586"/>
    </source>
</evidence>
<dbReference type="AlphaFoldDB" id="A0A068RKM6"/>
<organism evidence="1 2">
    <name type="scientific">Lichtheimia corymbifera JMRC:FSU:9682</name>
    <dbReference type="NCBI Taxonomy" id="1263082"/>
    <lineage>
        <taxon>Eukaryota</taxon>
        <taxon>Fungi</taxon>
        <taxon>Fungi incertae sedis</taxon>
        <taxon>Mucoromycota</taxon>
        <taxon>Mucoromycotina</taxon>
        <taxon>Mucoromycetes</taxon>
        <taxon>Mucorales</taxon>
        <taxon>Lichtheimiaceae</taxon>
        <taxon>Lichtheimia</taxon>
    </lineage>
</organism>
<dbReference type="VEuPathDB" id="FungiDB:LCOR_02435.1"/>
<reference evidence="1" key="1">
    <citation type="submission" date="2013-08" db="EMBL/GenBank/DDBJ databases">
        <title>Gene expansion shapes genome architecture in the human pathogen Lichtheimia corymbifera: an evolutionary genomics analysis in the ancient terrestrial Mucorales (Mucoromycotina).</title>
        <authorList>
            <person name="Schwartze V.U."/>
            <person name="Winter S."/>
            <person name="Shelest E."/>
            <person name="Marcet-Houben M."/>
            <person name="Horn F."/>
            <person name="Wehner S."/>
            <person name="Hoffmann K."/>
            <person name="Riege K."/>
            <person name="Sammeth M."/>
            <person name="Nowrousian M."/>
            <person name="Valiante V."/>
            <person name="Linde J."/>
            <person name="Jacobsen I.D."/>
            <person name="Marz M."/>
            <person name="Brakhage A.A."/>
            <person name="Gabaldon T."/>
            <person name="Bocker S."/>
            <person name="Voigt K."/>
        </authorList>
    </citation>
    <scope>NUCLEOTIDE SEQUENCE [LARGE SCALE GENOMIC DNA]</scope>
    <source>
        <strain evidence="1">FSU 9682</strain>
    </source>
</reference>
<proteinExistence type="predicted"/>